<keyword evidence="8" id="KW-1185">Reference proteome</keyword>
<dbReference type="InterPro" id="IPR000212">
    <property type="entry name" value="DNA_helicase_UvrD/REP"/>
</dbReference>
<dbReference type="Pfam" id="PF00580">
    <property type="entry name" value="UvrD-helicase"/>
    <property type="match status" value="2"/>
</dbReference>
<dbReference type="InterPro" id="IPR027785">
    <property type="entry name" value="UvrD-like_helicase_C"/>
</dbReference>
<keyword evidence="3 5" id="KW-0347">Helicase</keyword>
<dbReference type="Gene3D" id="3.40.50.300">
    <property type="entry name" value="P-loop containing nucleotide triphosphate hydrolases"/>
    <property type="match status" value="2"/>
</dbReference>
<evidence type="ECO:0000256" key="2">
    <source>
        <dbReference type="ARBA" id="ARBA00022801"/>
    </source>
</evidence>
<keyword evidence="4 5" id="KW-0067">ATP-binding</keyword>
<keyword evidence="1 5" id="KW-0547">Nucleotide-binding</keyword>
<dbReference type="RefSeq" id="WP_344935123.1">
    <property type="nucleotide sequence ID" value="NZ_BAAAZR010000001.1"/>
</dbReference>
<feature type="domain" description="UvrD-like helicase ATP-binding" evidence="6">
    <location>
        <begin position="6"/>
        <end position="365"/>
    </location>
</feature>
<gene>
    <name evidence="7" type="ORF">GCM10022226_11970</name>
</gene>
<dbReference type="SUPFAM" id="SSF52540">
    <property type="entry name" value="P-loop containing nucleoside triphosphate hydrolases"/>
    <property type="match status" value="1"/>
</dbReference>
<sequence length="604" mass="66561">MTDQVQLTVEQQRVVEAPATACLLVTAPAGTGKTFSLIRRLAFLIDEEELEPAELLVLSFSRAAVREIRNRLVAFGSAAAQVDVRTFDSYATWLLSEVAPDGPWQRQGFDQRIREATRLIKEDPNAAELIGEVSHLVVDEVQDLVGDRAELVMALLSTDLAGFTLLGDPAQGIYGFQLSDPQERLAGAARLYDDVRKRFTDDLLEVSLAGNFRAREPEAGAALSFGGALGKVDAPYTQLQRDLRTVLLSGDSLGTLDQAAPVLARMTAPTALLCRGNREVLLISRRLHELGVRHRLQRAAQDKVLPAWVGAVFRGLDSKQPTKDSFLAVLKDSGVDPEEAWGLLRRMDSRSRGDTLDLTVVRRRLLRGDFPDELIQQPSEPLTVSTIHRVKGLEFEQVIVIDPGDAPDDDPIEQAERARLLYVAMTRPRDLLIHVKPVTKLSSGHLKQLHDGRWTELGFKAEHHLGVEIRPDDVNAEDPAGTVGFQEDPRGIQDYLTSAVRAGDPITLVQLPGPSSEDVPRYAVEHEGRRVGVTTDAFAQALRTLLPGRGRRRPSSIKELRVDSVETVIGREVAGINAGLGWSGIWLRPRITGLGRFDWDGEHL</sequence>
<dbReference type="Pfam" id="PF13538">
    <property type="entry name" value="UvrD_C_2"/>
    <property type="match status" value="1"/>
</dbReference>
<dbReference type="InterPro" id="IPR014016">
    <property type="entry name" value="UvrD-like_ATP-bd"/>
</dbReference>
<evidence type="ECO:0000313" key="8">
    <source>
        <dbReference type="Proteomes" id="UP001500888"/>
    </source>
</evidence>
<evidence type="ECO:0000259" key="6">
    <source>
        <dbReference type="PROSITE" id="PS51198"/>
    </source>
</evidence>
<name>A0ABP7HGN9_9ACTN</name>
<evidence type="ECO:0000256" key="5">
    <source>
        <dbReference type="PROSITE-ProRule" id="PRU00560"/>
    </source>
</evidence>
<organism evidence="7 8">
    <name type="scientific">Sphaerisporangium flaviroseum</name>
    <dbReference type="NCBI Taxonomy" id="509199"/>
    <lineage>
        <taxon>Bacteria</taxon>
        <taxon>Bacillati</taxon>
        <taxon>Actinomycetota</taxon>
        <taxon>Actinomycetes</taxon>
        <taxon>Streptosporangiales</taxon>
        <taxon>Streptosporangiaceae</taxon>
        <taxon>Sphaerisporangium</taxon>
    </lineage>
</organism>
<feature type="binding site" evidence="5">
    <location>
        <begin position="27"/>
        <end position="34"/>
    </location>
    <ligand>
        <name>ATP</name>
        <dbReference type="ChEBI" id="CHEBI:30616"/>
    </ligand>
</feature>
<evidence type="ECO:0000256" key="1">
    <source>
        <dbReference type="ARBA" id="ARBA00022741"/>
    </source>
</evidence>
<proteinExistence type="predicted"/>
<dbReference type="PANTHER" id="PTHR11070">
    <property type="entry name" value="UVRD / RECB / PCRA DNA HELICASE FAMILY MEMBER"/>
    <property type="match status" value="1"/>
</dbReference>
<dbReference type="PROSITE" id="PS51198">
    <property type="entry name" value="UVRD_HELICASE_ATP_BIND"/>
    <property type="match status" value="1"/>
</dbReference>
<evidence type="ECO:0000313" key="7">
    <source>
        <dbReference type="EMBL" id="GAA3794233.1"/>
    </source>
</evidence>
<dbReference type="Proteomes" id="UP001500888">
    <property type="component" value="Unassembled WGS sequence"/>
</dbReference>
<dbReference type="InterPro" id="IPR027417">
    <property type="entry name" value="P-loop_NTPase"/>
</dbReference>
<evidence type="ECO:0000256" key="3">
    <source>
        <dbReference type="ARBA" id="ARBA00022806"/>
    </source>
</evidence>
<evidence type="ECO:0000256" key="4">
    <source>
        <dbReference type="ARBA" id="ARBA00022840"/>
    </source>
</evidence>
<protein>
    <recommendedName>
        <fullName evidence="6">UvrD-like helicase ATP-binding domain-containing protein</fullName>
    </recommendedName>
</protein>
<accession>A0ABP7HGN9</accession>
<keyword evidence="2 5" id="KW-0378">Hydrolase</keyword>
<reference evidence="8" key="1">
    <citation type="journal article" date="2019" name="Int. J. Syst. Evol. Microbiol.">
        <title>The Global Catalogue of Microorganisms (GCM) 10K type strain sequencing project: providing services to taxonomists for standard genome sequencing and annotation.</title>
        <authorList>
            <consortium name="The Broad Institute Genomics Platform"/>
            <consortium name="The Broad Institute Genome Sequencing Center for Infectious Disease"/>
            <person name="Wu L."/>
            <person name="Ma J."/>
        </authorList>
    </citation>
    <scope>NUCLEOTIDE SEQUENCE [LARGE SCALE GENOMIC DNA]</scope>
    <source>
        <strain evidence="8">JCM 16908</strain>
    </source>
</reference>
<comment type="caution">
    <text evidence="7">The sequence shown here is derived from an EMBL/GenBank/DDBJ whole genome shotgun (WGS) entry which is preliminary data.</text>
</comment>
<dbReference type="EMBL" id="BAAAZR010000001">
    <property type="protein sequence ID" value="GAA3794233.1"/>
    <property type="molecule type" value="Genomic_DNA"/>
</dbReference>